<keyword evidence="2" id="KW-0663">Pyridoxal phosphate</keyword>
<evidence type="ECO:0000313" key="8">
    <source>
        <dbReference type="Proteomes" id="UP000242515"/>
    </source>
</evidence>
<dbReference type="Gene3D" id="3.40.640.10">
    <property type="entry name" value="Type I PLP-dependent aspartate aminotransferase-like (Major domain)"/>
    <property type="match status" value="1"/>
</dbReference>
<dbReference type="GO" id="GO:0030170">
    <property type="term" value="F:pyridoxal phosphate binding"/>
    <property type="evidence" value="ECO:0007669"/>
    <property type="project" value="InterPro"/>
</dbReference>
<dbReference type="InterPro" id="IPR015422">
    <property type="entry name" value="PyrdxlP-dep_Trfase_small"/>
</dbReference>
<protein>
    <submittedName>
        <fullName evidence="7">DNA-binding transcriptional regulator, MocR family, contains an aminotransferase domain</fullName>
    </submittedName>
</protein>
<reference evidence="8" key="1">
    <citation type="submission" date="2016-10" db="EMBL/GenBank/DDBJ databases">
        <authorList>
            <person name="Varghese N."/>
            <person name="Submissions S."/>
        </authorList>
    </citation>
    <scope>NUCLEOTIDE SEQUENCE [LARGE SCALE GENOMIC DNA]</scope>
    <source>
        <strain evidence="8">8N4</strain>
    </source>
</reference>
<name>A0A1H9JQM1_9GAMM</name>
<dbReference type="STRING" id="988801.SAMN05216522_10816"/>
<dbReference type="InterPro" id="IPR036388">
    <property type="entry name" value="WH-like_DNA-bd_sf"/>
</dbReference>
<dbReference type="InterPro" id="IPR015424">
    <property type="entry name" value="PyrdxlP-dep_Trfase"/>
</dbReference>
<feature type="domain" description="HTH gntR-type" evidence="6">
    <location>
        <begin position="5"/>
        <end position="73"/>
    </location>
</feature>
<keyword evidence="7" id="KW-0032">Aminotransferase</keyword>
<dbReference type="InterPro" id="IPR000524">
    <property type="entry name" value="Tscrpt_reg_HTH_GntR"/>
</dbReference>
<dbReference type="InterPro" id="IPR015421">
    <property type="entry name" value="PyrdxlP-dep_Trfase_major"/>
</dbReference>
<evidence type="ECO:0000256" key="4">
    <source>
        <dbReference type="ARBA" id="ARBA00023125"/>
    </source>
</evidence>
<dbReference type="CDD" id="cd07377">
    <property type="entry name" value="WHTH_GntR"/>
    <property type="match status" value="1"/>
</dbReference>
<dbReference type="PROSITE" id="PS50949">
    <property type="entry name" value="HTH_GNTR"/>
    <property type="match status" value="1"/>
</dbReference>
<dbReference type="SUPFAM" id="SSF53383">
    <property type="entry name" value="PLP-dependent transferases"/>
    <property type="match status" value="1"/>
</dbReference>
<evidence type="ECO:0000256" key="1">
    <source>
        <dbReference type="ARBA" id="ARBA00005384"/>
    </source>
</evidence>
<evidence type="ECO:0000256" key="5">
    <source>
        <dbReference type="ARBA" id="ARBA00023163"/>
    </source>
</evidence>
<accession>A0A1H9JQM1</accession>
<evidence type="ECO:0000313" key="7">
    <source>
        <dbReference type="EMBL" id="SEQ88895.1"/>
    </source>
</evidence>
<keyword evidence="3" id="KW-0805">Transcription regulation</keyword>
<dbReference type="GO" id="GO:0003677">
    <property type="term" value="F:DNA binding"/>
    <property type="evidence" value="ECO:0007669"/>
    <property type="project" value="UniProtKB-KW"/>
</dbReference>
<dbReference type="Pfam" id="PF00392">
    <property type="entry name" value="GntR"/>
    <property type="match status" value="1"/>
</dbReference>
<dbReference type="PANTHER" id="PTHR46577">
    <property type="entry name" value="HTH-TYPE TRANSCRIPTIONAL REGULATORY PROTEIN GABR"/>
    <property type="match status" value="1"/>
</dbReference>
<keyword evidence="5" id="KW-0804">Transcription</keyword>
<dbReference type="InterPro" id="IPR004839">
    <property type="entry name" value="Aminotransferase_I/II_large"/>
</dbReference>
<keyword evidence="7" id="KW-0808">Transferase</keyword>
<dbReference type="PANTHER" id="PTHR46577:SF2">
    <property type="entry name" value="TRANSCRIPTIONAL REGULATORY PROTEIN"/>
    <property type="match status" value="1"/>
</dbReference>
<comment type="similarity">
    <text evidence="1">In the C-terminal section; belongs to the class-I pyridoxal-phosphate-dependent aminotransferase family.</text>
</comment>
<keyword evidence="8" id="KW-1185">Reference proteome</keyword>
<keyword evidence="4 7" id="KW-0238">DNA-binding</keyword>
<proteinExistence type="inferred from homology"/>
<dbReference type="GO" id="GO:0003700">
    <property type="term" value="F:DNA-binding transcription factor activity"/>
    <property type="evidence" value="ECO:0007669"/>
    <property type="project" value="InterPro"/>
</dbReference>
<evidence type="ECO:0000256" key="2">
    <source>
        <dbReference type="ARBA" id="ARBA00022898"/>
    </source>
</evidence>
<dbReference type="Gene3D" id="3.90.1150.10">
    <property type="entry name" value="Aspartate Aminotransferase, domain 1"/>
    <property type="match status" value="1"/>
</dbReference>
<dbReference type="Gene3D" id="1.10.10.10">
    <property type="entry name" value="Winged helix-like DNA-binding domain superfamily/Winged helix DNA-binding domain"/>
    <property type="match status" value="1"/>
</dbReference>
<dbReference type="AlphaFoldDB" id="A0A1H9JQM1"/>
<evidence type="ECO:0000256" key="3">
    <source>
        <dbReference type="ARBA" id="ARBA00023015"/>
    </source>
</evidence>
<dbReference type="Proteomes" id="UP000242515">
    <property type="component" value="Unassembled WGS sequence"/>
</dbReference>
<dbReference type="Pfam" id="PF00155">
    <property type="entry name" value="Aminotran_1_2"/>
    <property type="match status" value="1"/>
</dbReference>
<dbReference type="InterPro" id="IPR036390">
    <property type="entry name" value="WH_DNA-bd_sf"/>
</dbReference>
<dbReference type="SMART" id="SM00345">
    <property type="entry name" value="HTH_GNTR"/>
    <property type="match status" value="1"/>
</dbReference>
<dbReference type="InterPro" id="IPR051446">
    <property type="entry name" value="HTH_trans_reg/aminotransferase"/>
</dbReference>
<dbReference type="SUPFAM" id="SSF46785">
    <property type="entry name" value="Winged helix' DNA-binding domain"/>
    <property type="match status" value="1"/>
</dbReference>
<dbReference type="GO" id="GO:0008483">
    <property type="term" value="F:transaminase activity"/>
    <property type="evidence" value="ECO:0007669"/>
    <property type="project" value="UniProtKB-KW"/>
</dbReference>
<sequence>MTEATTRYQQLADEFATLIHQGKIKAGQRLPAIRRVAETHQVSVNTVLAAWQRLENRGLVEARPQSGFYVRSVLAEVATSAPRQLKPRELGREKMALIEAAFAAQRNPAYTNISLACPQHEDFFPTAKLTRIAASLLRRQPEIIAKYALPNNGEPLREQIAKRALYSGLSLSAEEIIITHGCSEAIQLALRVITSPGDCIGVESPTYFFLFPLLAELGLKAVEIPTDPRKGIKMDVLELMLKEKRISALITIPTVHNPLGFTSAIADKKRLAQLAQHYQLPIIEDGIYSELQFHAPESPAVKSFDKEGWVIYCTSFTKTLAPDFRIGWMMAGRFHDAISRLKGLSTLGESALLTSTLAEFIANGGYDHHLRSLRRRYASNMDKVRDMISRYFPEGTQATRPMGGFVFWAELPGKINTVDLFEQLLNERICVTPGSLYSLSEHYHHALRLSCCYPFDERYRYALRRTGELACEMTGIPPQDFQMTGATTLCEGNSEP</sequence>
<dbReference type="CDD" id="cd00609">
    <property type="entry name" value="AAT_like"/>
    <property type="match status" value="1"/>
</dbReference>
<gene>
    <name evidence="7" type="ORF">SAMN05216522_10816</name>
</gene>
<evidence type="ECO:0000259" key="6">
    <source>
        <dbReference type="PROSITE" id="PS50949"/>
    </source>
</evidence>
<dbReference type="OrthoDB" id="9804020at2"/>
<organism evidence="7 8">
    <name type="scientific">Rosenbergiella nectarea</name>
    <dbReference type="NCBI Taxonomy" id="988801"/>
    <lineage>
        <taxon>Bacteria</taxon>
        <taxon>Pseudomonadati</taxon>
        <taxon>Pseudomonadota</taxon>
        <taxon>Gammaproteobacteria</taxon>
        <taxon>Enterobacterales</taxon>
        <taxon>Erwiniaceae</taxon>
        <taxon>Rosenbergiella</taxon>
    </lineage>
</organism>
<dbReference type="EMBL" id="FOGC01000008">
    <property type="protein sequence ID" value="SEQ88895.1"/>
    <property type="molecule type" value="Genomic_DNA"/>
</dbReference>
<dbReference type="RefSeq" id="WP_092676507.1">
    <property type="nucleotide sequence ID" value="NZ_FOGC01000008.1"/>
</dbReference>